<keyword evidence="1" id="KW-0812">Transmembrane</keyword>
<protein>
    <submittedName>
        <fullName evidence="2">Uncharacterized protein</fullName>
    </submittedName>
</protein>
<feature type="transmembrane region" description="Helical" evidence="1">
    <location>
        <begin position="123"/>
        <end position="145"/>
    </location>
</feature>
<feature type="transmembrane region" description="Helical" evidence="1">
    <location>
        <begin position="12"/>
        <end position="34"/>
    </location>
</feature>
<accession>A0A4P6DI16</accession>
<sequence length="310" mass="34769">MGGNSSLKAVVFIAAISSAVQGIIWCVLSLLAIFCYSCVLKPGPQKYGNKTRITYVHYLAAYFQGNCDEELDFYKKIEEVTSSDKVLVLSILVYIFNFTMAIASIIVMFALRSKRRHIMFGWLIFYLIITFCVAVIDLVSTGVVASDYFAVSRTTLWRNSGLAALSLMVLALITSRGVFLWAANLLFSVYLISFICRIQKDQASPVAVTHTNDASYEERAASTPTKSEETFKIDSRAMESRPVVVLNQGAEKTTPANILHILLTHAGLDYIRKTDYQNQRPYPSPAKFHNVNNRKTFSNLAPRLGRLHHR</sequence>
<feature type="transmembrane region" description="Helical" evidence="1">
    <location>
        <begin position="165"/>
        <end position="192"/>
    </location>
</feature>
<dbReference type="EMBL" id="GHKJ01001521">
    <property type="protein sequence ID" value="MOY46551.1"/>
    <property type="molecule type" value="Transcribed_RNA"/>
</dbReference>
<reference evidence="2" key="1">
    <citation type="submission" date="2019-04" db="EMBL/GenBank/DDBJ databases">
        <title>Analysis of the testis transcriptome of the Chagas disease vector Rhodnius prolixus.</title>
        <authorList>
            <person name="Cesar J."/>
            <person name="Ribeiro J.M."/>
            <person name="Pereira M.H."/>
            <person name="Araujo R.N."/>
            <person name="Gontijo N.F."/>
            <person name="Pessoa G."/>
            <person name="Sant'Anna M.V."/>
            <person name="Sorgine M.H."/>
            <person name="Majerowicz D."/>
            <person name="Carvalho A.B."/>
            <person name="Braz G."/>
            <person name="Mesquita R."/>
            <person name="Lagerblad P.O."/>
            <person name="Koerich L.B."/>
        </authorList>
    </citation>
    <scope>NUCLEOTIDE SEQUENCE</scope>
</reference>
<dbReference type="AlphaFoldDB" id="A0A4P6DI16"/>
<name>A0A4P6DI16_RHOPR</name>
<evidence type="ECO:0000256" key="1">
    <source>
        <dbReference type="SAM" id="Phobius"/>
    </source>
</evidence>
<keyword evidence="1" id="KW-1133">Transmembrane helix</keyword>
<feature type="transmembrane region" description="Helical" evidence="1">
    <location>
        <begin position="86"/>
        <end position="111"/>
    </location>
</feature>
<evidence type="ECO:0000313" key="2">
    <source>
        <dbReference type="EMBL" id="MOY46551.1"/>
    </source>
</evidence>
<keyword evidence="1" id="KW-0472">Membrane</keyword>
<organism evidence="2">
    <name type="scientific">Rhodnius prolixus</name>
    <name type="common">Triatomid bug</name>
    <dbReference type="NCBI Taxonomy" id="13249"/>
    <lineage>
        <taxon>Eukaryota</taxon>
        <taxon>Metazoa</taxon>
        <taxon>Ecdysozoa</taxon>
        <taxon>Arthropoda</taxon>
        <taxon>Hexapoda</taxon>
        <taxon>Insecta</taxon>
        <taxon>Pterygota</taxon>
        <taxon>Neoptera</taxon>
        <taxon>Paraneoptera</taxon>
        <taxon>Hemiptera</taxon>
        <taxon>Heteroptera</taxon>
        <taxon>Panheteroptera</taxon>
        <taxon>Cimicomorpha</taxon>
        <taxon>Reduviidae</taxon>
        <taxon>Triatominae</taxon>
        <taxon>Rhodnius</taxon>
    </lineage>
</organism>
<proteinExistence type="predicted"/>
<dbReference type="VEuPathDB" id="VectorBase:RPRC007748"/>